<dbReference type="Proteomes" id="UP000054279">
    <property type="component" value="Unassembled WGS sequence"/>
</dbReference>
<protein>
    <submittedName>
        <fullName evidence="1">Uncharacterized protein</fullName>
    </submittedName>
</protein>
<dbReference type="EMBL" id="KN837206">
    <property type="protein sequence ID" value="KIJ33954.1"/>
    <property type="molecule type" value="Genomic_DNA"/>
</dbReference>
<proteinExistence type="predicted"/>
<dbReference type="AlphaFoldDB" id="A0A0C9UGR7"/>
<reference evidence="1 2" key="1">
    <citation type="submission" date="2014-06" db="EMBL/GenBank/DDBJ databases">
        <title>Evolutionary Origins and Diversification of the Mycorrhizal Mutualists.</title>
        <authorList>
            <consortium name="DOE Joint Genome Institute"/>
            <consortium name="Mycorrhizal Genomics Consortium"/>
            <person name="Kohler A."/>
            <person name="Kuo A."/>
            <person name="Nagy L.G."/>
            <person name="Floudas D."/>
            <person name="Copeland A."/>
            <person name="Barry K.W."/>
            <person name="Cichocki N."/>
            <person name="Veneault-Fourrey C."/>
            <person name="LaButti K."/>
            <person name="Lindquist E.A."/>
            <person name="Lipzen A."/>
            <person name="Lundell T."/>
            <person name="Morin E."/>
            <person name="Murat C."/>
            <person name="Riley R."/>
            <person name="Ohm R."/>
            <person name="Sun H."/>
            <person name="Tunlid A."/>
            <person name="Henrissat B."/>
            <person name="Grigoriev I.V."/>
            <person name="Hibbett D.S."/>
            <person name="Martin F."/>
        </authorList>
    </citation>
    <scope>NUCLEOTIDE SEQUENCE [LARGE SCALE GENOMIC DNA]</scope>
    <source>
        <strain evidence="1 2">SS14</strain>
    </source>
</reference>
<evidence type="ECO:0000313" key="1">
    <source>
        <dbReference type="EMBL" id="KIJ33954.1"/>
    </source>
</evidence>
<sequence length="122" mass="14267">MSCLHVIGELQEVCPRSQRLACVRLLGRLDTDEGEYALYTGSEPEPRVDTLAILINYIRPFRHLTHLGGFLASHHMKSSQILQYFHQTLPDLTYIEIHPDIWSTEWFYAPDRRRANTDDREI</sequence>
<gene>
    <name evidence="1" type="ORF">M422DRAFT_264093</name>
</gene>
<name>A0A0C9UGR7_SPHS4</name>
<dbReference type="HOGENOM" id="CLU_2028204_0_0_1"/>
<keyword evidence="2" id="KW-1185">Reference proteome</keyword>
<accession>A0A0C9UGR7</accession>
<organism evidence="1 2">
    <name type="scientific">Sphaerobolus stellatus (strain SS14)</name>
    <dbReference type="NCBI Taxonomy" id="990650"/>
    <lineage>
        <taxon>Eukaryota</taxon>
        <taxon>Fungi</taxon>
        <taxon>Dikarya</taxon>
        <taxon>Basidiomycota</taxon>
        <taxon>Agaricomycotina</taxon>
        <taxon>Agaricomycetes</taxon>
        <taxon>Phallomycetidae</taxon>
        <taxon>Geastrales</taxon>
        <taxon>Sphaerobolaceae</taxon>
        <taxon>Sphaerobolus</taxon>
    </lineage>
</organism>
<evidence type="ECO:0000313" key="2">
    <source>
        <dbReference type="Proteomes" id="UP000054279"/>
    </source>
</evidence>